<keyword evidence="8" id="KW-0012">Acyltransferase</keyword>
<feature type="transmembrane region" description="Helical" evidence="6">
    <location>
        <begin position="81"/>
        <end position="98"/>
    </location>
</feature>
<dbReference type="Gene3D" id="3.30.300.30">
    <property type="match status" value="1"/>
</dbReference>
<dbReference type="InterPro" id="IPR045851">
    <property type="entry name" value="AMP-bd_C_sf"/>
</dbReference>
<dbReference type="GO" id="GO:0022857">
    <property type="term" value="F:transmembrane transporter activity"/>
    <property type="evidence" value="ECO:0007669"/>
    <property type="project" value="InterPro"/>
</dbReference>
<feature type="domain" description="Phospholipid/glycerol acyltransferase" evidence="7">
    <location>
        <begin position="442"/>
        <end position="553"/>
    </location>
</feature>
<dbReference type="GO" id="GO:0016405">
    <property type="term" value="F:CoA-ligase activity"/>
    <property type="evidence" value="ECO:0007669"/>
    <property type="project" value="TreeGrafter"/>
</dbReference>
<dbReference type="PANTHER" id="PTHR24096:SF149">
    <property type="entry name" value="AMP-BINDING DOMAIN-CONTAINING PROTEIN-RELATED"/>
    <property type="match status" value="1"/>
</dbReference>
<keyword evidence="5 6" id="KW-0472">Membrane</keyword>
<dbReference type="InterPro" id="IPR036259">
    <property type="entry name" value="MFS_trans_sf"/>
</dbReference>
<keyword evidence="8" id="KW-0808">Transferase</keyword>
<comment type="caution">
    <text evidence="8">The sequence shown here is derived from an EMBL/GenBank/DDBJ whole genome shotgun (WGS) entry which is preliminary data.</text>
</comment>
<accession>A0A2I1NAZ4</accession>
<feature type="transmembrane region" description="Helical" evidence="6">
    <location>
        <begin position="393"/>
        <end position="420"/>
    </location>
</feature>
<gene>
    <name evidence="8" type="ORF">CYJ41_04010</name>
</gene>
<feature type="transmembrane region" description="Helical" evidence="6">
    <location>
        <begin position="324"/>
        <end position="346"/>
    </location>
</feature>
<dbReference type="Gene3D" id="3.40.50.12780">
    <property type="entry name" value="N-terminal domain of ligase-like"/>
    <property type="match status" value="1"/>
</dbReference>
<dbReference type="Proteomes" id="UP000234639">
    <property type="component" value="Unassembled WGS sequence"/>
</dbReference>
<dbReference type="InterPro" id="IPR000873">
    <property type="entry name" value="AMP-dep_synth/lig_dom"/>
</dbReference>
<dbReference type="SUPFAM" id="SSF103473">
    <property type="entry name" value="MFS general substrate transporter"/>
    <property type="match status" value="1"/>
</dbReference>
<evidence type="ECO:0000256" key="2">
    <source>
        <dbReference type="ARBA" id="ARBA00022598"/>
    </source>
</evidence>
<evidence type="ECO:0000256" key="1">
    <source>
        <dbReference type="ARBA" id="ARBA00006432"/>
    </source>
</evidence>
<evidence type="ECO:0000256" key="3">
    <source>
        <dbReference type="ARBA" id="ARBA00022692"/>
    </source>
</evidence>
<dbReference type="InterPro" id="IPR011701">
    <property type="entry name" value="MFS"/>
</dbReference>
<dbReference type="NCBIfam" id="NF006386">
    <property type="entry name" value="PRK08633.1"/>
    <property type="match status" value="1"/>
</dbReference>
<dbReference type="PANTHER" id="PTHR24096">
    <property type="entry name" value="LONG-CHAIN-FATTY-ACID--COA LIGASE"/>
    <property type="match status" value="1"/>
</dbReference>
<feature type="transmembrane region" description="Helical" evidence="6">
    <location>
        <begin position="269"/>
        <end position="293"/>
    </location>
</feature>
<feature type="transmembrane region" description="Helical" evidence="6">
    <location>
        <begin position="236"/>
        <end position="257"/>
    </location>
</feature>
<name>A0A2I1NAZ4_9BACT</name>
<dbReference type="InterPro" id="IPR002123">
    <property type="entry name" value="Plipid/glycerol_acylTrfase"/>
</dbReference>
<dbReference type="InterPro" id="IPR020845">
    <property type="entry name" value="AMP-binding_CS"/>
</dbReference>
<dbReference type="RefSeq" id="WP_101637098.1">
    <property type="nucleotide sequence ID" value="NZ_PKHU01000003.1"/>
</dbReference>
<keyword evidence="4 6" id="KW-1133">Transmembrane helix</keyword>
<evidence type="ECO:0000313" key="8">
    <source>
        <dbReference type="EMBL" id="PKZ29531.1"/>
    </source>
</evidence>
<evidence type="ECO:0000256" key="5">
    <source>
        <dbReference type="ARBA" id="ARBA00023136"/>
    </source>
</evidence>
<feature type="transmembrane region" description="Helical" evidence="6">
    <location>
        <begin position="104"/>
        <end position="126"/>
    </location>
</feature>
<dbReference type="SMART" id="SM00563">
    <property type="entry name" value="PlsC"/>
    <property type="match status" value="1"/>
</dbReference>
<dbReference type="Pfam" id="PF00501">
    <property type="entry name" value="AMP-binding"/>
    <property type="match status" value="1"/>
</dbReference>
<dbReference type="SUPFAM" id="SSF69593">
    <property type="entry name" value="Glycerol-3-phosphate (1)-acyltransferase"/>
    <property type="match status" value="1"/>
</dbReference>
<dbReference type="Gene3D" id="1.20.1250.20">
    <property type="entry name" value="MFS general substrate transporter like domains"/>
    <property type="match status" value="1"/>
</dbReference>
<dbReference type="CDD" id="cd06173">
    <property type="entry name" value="MFS_MefA_like"/>
    <property type="match status" value="1"/>
</dbReference>
<proteinExistence type="inferred from homology"/>
<feature type="transmembrane region" description="Helical" evidence="6">
    <location>
        <begin position="179"/>
        <end position="198"/>
    </location>
</feature>
<dbReference type="AlphaFoldDB" id="A0A2I1NAZ4"/>
<dbReference type="PROSITE" id="PS00455">
    <property type="entry name" value="AMP_BINDING"/>
    <property type="match status" value="1"/>
</dbReference>
<dbReference type="GO" id="GO:0016746">
    <property type="term" value="F:acyltransferase activity"/>
    <property type="evidence" value="ECO:0007669"/>
    <property type="project" value="UniProtKB-KW"/>
</dbReference>
<keyword evidence="2" id="KW-0436">Ligase</keyword>
<comment type="similarity">
    <text evidence="1">Belongs to the ATP-dependent AMP-binding enzyme family.</text>
</comment>
<feature type="transmembrane region" description="Helical" evidence="6">
    <location>
        <begin position="146"/>
        <end position="167"/>
    </location>
</feature>
<feature type="transmembrane region" description="Helical" evidence="6">
    <location>
        <begin position="300"/>
        <end position="318"/>
    </location>
</feature>
<dbReference type="InterPro" id="IPR042099">
    <property type="entry name" value="ANL_N_sf"/>
</dbReference>
<protein>
    <submittedName>
        <fullName evidence="8">Acyl-[ACP]--phospholipid O-acyltransferase</fullName>
    </submittedName>
</protein>
<dbReference type="CDD" id="cd07989">
    <property type="entry name" value="LPLAT_AGPAT-like"/>
    <property type="match status" value="1"/>
</dbReference>
<keyword evidence="3 6" id="KW-0812">Transmembrane</keyword>
<evidence type="ECO:0000256" key="6">
    <source>
        <dbReference type="SAM" id="Phobius"/>
    </source>
</evidence>
<evidence type="ECO:0000259" key="7">
    <source>
        <dbReference type="SMART" id="SM00563"/>
    </source>
</evidence>
<dbReference type="EMBL" id="PKHU01000003">
    <property type="protein sequence ID" value="PKZ29531.1"/>
    <property type="molecule type" value="Genomic_DNA"/>
</dbReference>
<sequence>MRKLFNIKGFLPFIVVLFINAVVDLGHKITIQNILVKSYSGDILIALTAIVNLLILLPYISLFSLSGFLNDKFSRTQISRIAAAITIIFTFLITIAYFKGWFYFAFFMTLLLAVQSAIFSTAKYALIKQIAKKENIALANSVVESATIIAILLSSLIFSIIFEKFVIIADSPGKMMSSVWFIGIILFIFTCLETYFAFKIPYFEAGDKTSEFKIKKYITFGYLKENLTLIFKNKNILLSVLGVSVFWALAQLIIAVFPRHYKDIIDDNVAIIQIILASSTIGIVFGALFSGYLSKKRVELGIVCISSFGLFIMLVLFASVNSIFLMFLTAILFGFMGGAFIIPLNANIQLNAGKENAGKIMAGSNFIQNIFMVIFLFLAIFCAYFSINSKNIFYLASLSALICSIISFFIVPNLTLRLLVMPFFKLFYKVRVKGDIPQNGGVLMLGNHLSFIDWALIQITVNRKIKFVMHVSFYEKLHLKWFFNIFDVIRVGKGTNKLAMNQIQTALKNGEVVAMFVEGHITQNSNLNVFKKGYMLAIKDTGAKIVAFHIRGFWGSFFSRADISYKKKTFKRRVLNISFSQPLDSQISPSNLKKEVIKLSYFNLGDYLDLQKPLQYEWLKWVKRTPFHTSMVDFSTKTLSNFKALVGVLLFAKKLNLKDEENIGILLPSSNACAIINLTLLTQKKVIINLNYTSNTNSLENCLENAGIKTILTSKKFIEKLHGRDINFSLKIRQKFFYLEDLKVSKFDKIKAIFKAMMPKILIEKLYFKKVNLDDTAAIIYSSGSEGEPKGIVLTHKNLLTNIVQVSDLLGRANIQVMLSSLPVFHSFGLTLTTLYPLYTNLKSVFVADPTDGFTLGTMLQKHKAEVIFGTSTFFRLYTKNKKVTKEMFESIKYAVAGGEKLNLNTKNEFEAKFDKEILEGYGTTETSPVISVNLPNEIKDGKVQIFNKRGSVGMPLNGTIVKIVDPDTLKELEDYENGLILVGGHQVMKGYFNKTGDVLVEIDGIKYYKTGDIGYLDQDYFIYITDRISRFAKLGGEMISLSMVENALHEVLCDDDIISVTNLKDDKKGEKIVLLYEGEKSIAKIRELVKNSHLNALMRPSVIHKVEKIPVLGTGKVNFKGVKDLALQLDKQD</sequence>
<feature type="transmembrane region" description="Helical" evidence="6">
    <location>
        <begin position="441"/>
        <end position="461"/>
    </location>
</feature>
<evidence type="ECO:0000313" key="9">
    <source>
        <dbReference type="Proteomes" id="UP000234639"/>
    </source>
</evidence>
<feature type="transmembrane region" description="Helical" evidence="6">
    <location>
        <begin position="366"/>
        <end position="387"/>
    </location>
</feature>
<dbReference type="SUPFAM" id="SSF56801">
    <property type="entry name" value="Acetyl-CoA synthetase-like"/>
    <property type="match status" value="1"/>
</dbReference>
<dbReference type="Pfam" id="PF07690">
    <property type="entry name" value="MFS_1"/>
    <property type="match status" value="1"/>
</dbReference>
<feature type="transmembrane region" description="Helical" evidence="6">
    <location>
        <begin position="43"/>
        <end position="69"/>
    </location>
</feature>
<reference evidence="8 9" key="1">
    <citation type="submission" date="2017-12" db="EMBL/GenBank/DDBJ databases">
        <title>Phylogenetic diversity of female urinary microbiome.</title>
        <authorList>
            <person name="Thomas-White K."/>
            <person name="Wolfe A.J."/>
        </authorList>
    </citation>
    <scope>NUCLEOTIDE SEQUENCE [LARGE SCALE GENOMIC DNA]</scope>
    <source>
        <strain evidence="8 9">UMB0112</strain>
    </source>
</reference>
<dbReference type="Pfam" id="PF01553">
    <property type="entry name" value="Acyltransferase"/>
    <property type="match status" value="1"/>
</dbReference>
<evidence type="ECO:0000256" key="4">
    <source>
        <dbReference type="ARBA" id="ARBA00022989"/>
    </source>
</evidence>
<organism evidence="8 9">
    <name type="scientific">Campylobacter ureolyticus</name>
    <dbReference type="NCBI Taxonomy" id="827"/>
    <lineage>
        <taxon>Bacteria</taxon>
        <taxon>Pseudomonadati</taxon>
        <taxon>Campylobacterota</taxon>
        <taxon>Epsilonproteobacteria</taxon>
        <taxon>Campylobacterales</taxon>
        <taxon>Campylobacteraceae</taxon>
        <taxon>Campylobacter</taxon>
    </lineage>
</organism>
<feature type="transmembrane region" description="Helical" evidence="6">
    <location>
        <begin position="7"/>
        <end position="23"/>
    </location>
</feature>